<keyword evidence="2" id="KW-1185">Reference proteome</keyword>
<organism evidence="1 2">
    <name type="scientific">Schistosoma mattheei</name>
    <dbReference type="NCBI Taxonomy" id="31246"/>
    <lineage>
        <taxon>Eukaryota</taxon>
        <taxon>Metazoa</taxon>
        <taxon>Spiralia</taxon>
        <taxon>Lophotrochozoa</taxon>
        <taxon>Platyhelminthes</taxon>
        <taxon>Trematoda</taxon>
        <taxon>Digenea</taxon>
        <taxon>Strigeidida</taxon>
        <taxon>Schistosomatoidea</taxon>
        <taxon>Schistosomatidae</taxon>
        <taxon>Schistosoma</taxon>
    </lineage>
</organism>
<name>A0A3P8E6L5_9TREM</name>
<accession>A0A3P8E6L5</accession>
<evidence type="ECO:0008006" key="3">
    <source>
        <dbReference type="Google" id="ProtNLM"/>
    </source>
</evidence>
<evidence type="ECO:0000313" key="1">
    <source>
        <dbReference type="EMBL" id="VDP02786.1"/>
    </source>
</evidence>
<dbReference type="SUPFAM" id="SSF48452">
    <property type="entry name" value="TPR-like"/>
    <property type="match status" value="1"/>
</dbReference>
<dbReference type="AlphaFoldDB" id="A0A3P8E6L5"/>
<dbReference type="EMBL" id="UZAL01009909">
    <property type="protein sequence ID" value="VDP02786.1"/>
    <property type="molecule type" value="Genomic_DNA"/>
</dbReference>
<dbReference type="Proteomes" id="UP000269396">
    <property type="component" value="Unassembled WGS sequence"/>
</dbReference>
<dbReference type="Gene3D" id="1.25.40.10">
    <property type="entry name" value="Tetratricopeptide repeat domain"/>
    <property type="match status" value="1"/>
</dbReference>
<gene>
    <name evidence="1" type="ORF">SMTD_LOCUS4106</name>
</gene>
<dbReference type="PANTHER" id="PTHR45153">
    <property type="entry name" value="TETRATRICOPEPTIDE REPEAT PROTEIN 16"/>
    <property type="match status" value="1"/>
</dbReference>
<sequence length="142" mass="16609">MKKALRYCPNHLESYNLLHQLETISSNKQEEAVELMLKNRFFDSLHSITIAIYAQPENISLYFDKGAILRKLDRLAESLDCIMQGINLFNTWNDTDKKNSADLYQLGRNQLFLTMSSYAIRLLKQEKYQESNALTRQLLEVD</sequence>
<proteinExistence type="predicted"/>
<reference evidence="1 2" key="1">
    <citation type="submission" date="2018-11" db="EMBL/GenBank/DDBJ databases">
        <authorList>
            <consortium name="Pathogen Informatics"/>
        </authorList>
    </citation>
    <scope>NUCLEOTIDE SEQUENCE [LARGE SCALE GENOMIC DNA]</scope>
    <source>
        <strain>Denwood</strain>
        <strain evidence="2">Zambia</strain>
    </source>
</reference>
<protein>
    <recommendedName>
        <fullName evidence="3">TPR_REGION domain-containing protein</fullName>
    </recommendedName>
</protein>
<evidence type="ECO:0000313" key="2">
    <source>
        <dbReference type="Proteomes" id="UP000269396"/>
    </source>
</evidence>
<feature type="non-terminal residue" evidence="1">
    <location>
        <position position="142"/>
    </location>
</feature>
<dbReference type="InterPro" id="IPR011990">
    <property type="entry name" value="TPR-like_helical_dom_sf"/>
</dbReference>
<dbReference type="PANTHER" id="PTHR45153:SF1">
    <property type="entry name" value="TETRATRICOPEPTIDE REPEAT PROTEIN 16"/>
    <property type="match status" value="1"/>
</dbReference>